<keyword evidence="1" id="KW-0378">Hydrolase</keyword>
<dbReference type="CDD" id="cd16295">
    <property type="entry name" value="TTHA0252-CPSF-like_MBL-fold"/>
    <property type="match status" value="1"/>
</dbReference>
<dbReference type="GO" id="GO:0004521">
    <property type="term" value="F:RNA endonuclease activity"/>
    <property type="evidence" value="ECO:0007669"/>
    <property type="project" value="TreeGrafter"/>
</dbReference>
<comment type="caution">
    <text evidence="4">The sequence shown here is derived from an EMBL/GenBank/DDBJ whole genome shotgun (WGS) entry which is preliminary data.</text>
</comment>
<reference evidence="4" key="1">
    <citation type="journal article" date="2020" name="mSystems">
        <title>Genome- and Community-Level Interaction Insights into Carbon Utilization and Element Cycling Functions of Hydrothermarchaeota in Hydrothermal Sediment.</title>
        <authorList>
            <person name="Zhou Z."/>
            <person name="Liu Y."/>
            <person name="Xu W."/>
            <person name="Pan J."/>
            <person name="Luo Z.H."/>
            <person name="Li M."/>
        </authorList>
    </citation>
    <scope>NUCLEOTIDE SEQUENCE [LARGE SCALE GENOMIC DNA]</scope>
    <source>
        <strain evidence="4">HyVt-85</strain>
    </source>
</reference>
<accession>A0A7J3TAJ2</accession>
<dbReference type="EMBL" id="DRTM01000033">
    <property type="protein sequence ID" value="HHE75578.1"/>
    <property type="molecule type" value="Genomic_DNA"/>
</dbReference>
<dbReference type="GO" id="GO:0016787">
    <property type="term" value="F:hydrolase activity"/>
    <property type="evidence" value="ECO:0007669"/>
    <property type="project" value="UniProtKB-KW"/>
</dbReference>
<name>A0A7J3TAJ2_9ARCH</name>
<dbReference type="InterPro" id="IPR001279">
    <property type="entry name" value="Metallo-B-lactamas"/>
</dbReference>
<organism evidence="4">
    <name type="scientific">Candidatus Aciduliprofundum boonei</name>
    <dbReference type="NCBI Taxonomy" id="379547"/>
    <lineage>
        <taxon>Archaea</taxon>
        <taxon>Methanobacteriati</taxon>
        <taxon>Thermoplasmatota</taxon>
        <taxon>DHVE2 group</taxon>
        <taxon>Candidatus Aciduliprofundum</taxon>
    </lineage>
</organism>
<gene>
    <name evidence="4" type="ORF">ENL31_00435</name>
</gene>
<dbReference type="Pfam" id="PF10996">
    <property type="entry name" value="Beta-Casp"/>
    <property type="match status" value="1"/>
</dbReference>
<dbReference type="AlphaFoldDB" id="A0A7J3TAJ2"/>
<dbReference type="InterPro" id="IPR036866">
    <property type="entry name" value="RibonucZ/Hydroxyglut_hydro"/>
</dbReference>
<dbReference type="PANTHER" id="PTHR11203:SF52">
    <property type="entry name" value="MRNA 3-END PROCESSING FACTOR"/>
    <property type="match status" value="1"/>
</dbReference>
<evidence type="ECO:0000259" key="2">
    <source>
        <dbReference type="SMART" id="SM00849"/>
    </source>
</evidence>
<dbReference type="Gene3D" id="3.40.50.10890">
    <property type="match status" value="1"/>
</dbReference>
<evidence type="ECO:0000256" key="1">
    <source>
        <dbReference type="ARBA" id="ARBA00022801"/>
    </source>
</evidence>
<dbReference type="Pfam" id="PF07521">
    <property type="entry name" value="RMMBL"/>
    <property type="match status" value="1"/>
</dbReference>
<evidence type="ECO:0000259" key="3">
    <source>
        <dbReference type="SMART" id="SM01027"/>
    </source>
</evidence>
<dbReference type="InterPro" id="IPR022712">
    <property type="entry name" value="Beta_Casp"/>
</dbReference>
<dbReference type="Proteomes" id="UP000886130">
    <property type="component" value="Unassembled WGS sequence"/>
</dbReference>
<dbReference type="SMART" id="SM01027">
    <property type="entry name" value="Beta-Casp"/>
    <property type="match status" value="1"/>
</dbReference>
<protein>
    <submittedName>
        <fullName evidence="4">MBL fold metallo-hydrolase</fullName>
    </submittedName>
</protein>
<proteinExistence type="predicted"/>
<evidence type="ECO:0000313" key="4">
    <source>
        <dbReference type="EMBL" id="HHE75578.1"/>
    </source>
</evidence>
<dbReference type="Pfam" id="PF16661">
    <property type="entry name" value="Lactamase_B_6"/>
    <property type="match status" value="1"/>
</dbReference>
<dbReference type="SMART" id="SM00849">
    <property type="entry name" value="Lactamase_B"/>
    <property type="match status" value="1"/>
</dbReference>
<sequence length="413" mass="46464">MAYEIEARFLGGAEEIGSLSLYLRLGEMRLLFEYGLTPSKPPAYPLPAPPMDSVFLTHVHLDHSGMLPRIATEYDVNVYATLPTISVLPLLLHDTIKVADLEGFPIPYQKEEVENLMDNMIPVDYGKSIELGSIEIVPHNAGHIPGSAMYEIKNERNILFTGDIQTVNTHLVWGGKPVKTDVLIMESTYAGREHPKREDVEKEFLEKIEDVVSRGGKAIIPAFAVGRTQEIMLILARTDYDIWVDGMGKFVTNHFLQYPQYLKSAKKLKKARNKMKIVKRRSDRRKALKAEVIVATGGMLEGGPVLHYINHLKNDPKSAILLTGYQVEGTNGRLLMDRGILELYGIKEKIDTEVSFFDFSAHAGHSELIEFAEKCSPEKIILMHGDNREALAKALRERGFEVILPKDDESFSF</sequence>
<dbReference type="PANTHER" id="PTHR11203">
    <property type="entry name" value="CLEAVAGE AND POLYADENYLATION SPECIFICITY FACTOR FAMILY MEMBER"/>
    <property type="match status" value="1"/>
</dbReference>
<dbReference type="InterPro" id="IPR050698">
    <property type="entry name" value="MBL"/>
</dbReference>
<feature type="domain" description="Metallo-beta-lactamase" evidence="2">
    <location>
        <begin position="17"/>
        <end position="208"/>
    </location>
</feature>
<dbReference type="InterPro" id="IPR011108">
    <property type="entry name" value="RMMBL"/>
</dbReference>
<dbReference type="SUPFAM" id="SSF56281">
    <property type="entry name" value="Metallo-hydrolase/oxidoreductase"/>
    <property type="match status" value="1"/>
</dbReference>
<dbReference type="Gene3D" id="3.60.15.10">
    <property type="entry name" value="Ribonuclease Z/Hydroxyacylglutathione hydrolase-like"/>
    <property type="match status" value="1"/>
</dbReference>
<feature type="domain" description="Beta-Casp" evidence="3">
    <location>
        <begin position="228"/>
        <end position="335"/>
    </location>
</feature>